<name>A0A3G2EHB4_9BURK</name>
<organism evidence="1 2">
    <name type="scientific">Janthinobacterium agaricidamnosum</name>
    <dbReference type="NCBI Taxonomy" id="55508"/>
    <lineage>
        <taxon>Bacteria</taxon>
        <taxon>Pseudomonadati</taxon>
        <taxon>Pseudomonadota</taxon>
        <taxon>Betaproteobacteria</taxon>
        <taxon>Burkholderiales</taxon>
        <taxon>Oxalobacteraceae</taxon>
        <taxon>Janthinobacterium</taxon>
    </lineage>
</organism>
<proteinExistence type="predicted"/>
<protein>
    <submittedName>
        <fullName evidence="1">Uncharacterized protein</fullName>
    </submittedName>
</protein>
<dbReference type="AlphaFoldDB" id="A0A3G2EHB4"/>
<accession>A0A3G2EHB4</accession>
<evidence type="ECO:0000313" key="1">
    <source>
        <dbReference type="EMBL" id="AYM79433.1"/>
    </source>
</evidence>
<gene>
    <name evidence="1" type="ORF">D9M09_06390</name>
</gene>
<sequence>MRAQKLAEKHEAKRWVVVEAPGTVDEYVWDHCRCSTYREALRMGGDCGVRFDVMFRLPDGSLTTEF</sequence>
<evidence type="ECO:0000313" key="2">
    <source>
        <dbReference type="Proteomes" id="UP000279594"/>
    </source>
</evidence>
<dbReference type="Proteomes" id="UP000279594">
    <property type="component" value="Chromosome"/>
</dbReference>
<reference evidence="1 2" key="1">
    <citation type="submission" date="2018-10" db="EMBL/GenBank/DDBJ databases">
        <title>Effects of UV and annual dynamics of microbial communities in freshwater RAS systems.</title>
        <authorList>
            <person name="Bekkelund A.K."/>
            <person name="Hansen B.R."/>
            <person name="Stokken H."/>
            <person name="Eriksen B.F."/>
            <person name="Kashulin N.A."/>
        </authorList>
    </citation>
    <scope>NUCLEOTIDE SEQUENCE [LARGE SCALE GENOMIC DNA]</scope>
    <source>
        <strain evidence="1 2">BHSEK</strain>
    </source>
</reference>
<dbReference type="EMBL" id="CP033019">
    <property type="protein sequence ID" value="AYM79433.1"/>
    <property type="molecule type" value="Genomic_DNA"/>
</dbReference>
<keyword evidence="2" id="KW-1185">Reference proteome</keyword>